<dbReference type="EMBL" id="KN835143">
    <property type="protein sequence ID" value="KIK47783.1"/>
    <property type="molecule type" value="Genomic_DNA"/>
</dbReference>
<dbReference type="OrthoDB" id="2629708at2759"/>
<dbReference type="AlphaFoldDB" id="A0A0D0BY41"/>
<dbReference type="Proteomes" id="UP000054485">
    <property type="component" value="Unassembled WGS sequence"/>
</dbReference>
<dbReference type="InParanoid" id="A0A0D0BY41"/>
<evidence type="ECO:0000313" key="2">
    <source>
        <dbReference type="EMBL" id="KIK47783.1"/>
    </source>
</evidence>
<proteinExistence type="predicted"/>
<keyword evidence="3" id="KW-1185">Reference proteome</keyword>
<feature type="compositionally biased region" description="Low complexity" evidence="1">
    <location>
        <begin position="468"/>
        <end position="483"/>
    </location>
</feature>
<evidence type="ECO:0000313" key="3">
    <source>
        <dbReference type="Proteomes" id="UP000054485"/>
    </source>
</evidence>
<sequence length="554" mass="62782">MRTEKSRSQMERWQPIQDQHMWLMPRLTKYLSLKREDEPAFWVQFYNNKELDALGMAPPKTRLFYVRLLRNKNKISARLKTQYCQKQTNVTPGLPSKDAAGRAHCQQQKTKAMWTTWIGHRCSEVIVEELHDIRFGHLHHQSNFFLTHIKLTNMAPPKWSTPEQEEWLGPWYDKYRAKQADKVKNWSNFFAELCENWFISYPEPRPAGLPPVGPLSQDEVTVMKKAEGDRKENSLGLTKTGRQAKAEAVDVFKAVLRSVAKCEKPTRSLQEAEAYSKLYYQTRVKATVDEALKVEAELLQVENKTLTNGRRVAIARQHTASLYNVETNEIKAEVQKYLEDQKTEKGDEARMWSEDDYGRNIEKLAAISNKFLKGLAKATGFSFSLLAGGPSPDFHVGHTKFGNNFSKVYPEFERGVMAPFREYLYRVYSPQFVAAEVSLPLPHVPQSITPIISPQQVAISPQLPLQQQQQQQPLLLPSSQPASLTPPPPPVTQQASLTPLLVLSASQPASLMPPPLHVSQPASLTPPPPPISTPVRLVAKSSKRLSTPICVMPS</sequence>
<dbReference type="STRING" id="930992.A0A0D0BY41"/>
<feature type="region of interest" description="Disordered" evidence="1">
    <location>
        <begin position="468"/>
        <end position="493"/>
    </location>
</feature>
<gene>
    <name evidence="2" type="ORF">CY34DRAFT_104305</name>
</gene>
<name>A0A0D0BY41_9AGAM</name>
<accession>A0A0D0BY41</accession>
<reference evidence="2 3" key="1">
    <citation type="submission" date="2014-04" db="EMBL/GenBank/DDBJ databases">
        <authorList>
            <consortium name="DOE Joint Genome Institute"/>
            <person name="Kuo A."/>
            <person name="Ruytinx J."/>
            <person name="Rineau F."/>
            <person name="Colpaert J."/>
            <person name="Kohler A."/>
            <person name="Nagy L.G."/>
            <person name="Floudas D."/>
            <person name="Copeland A."/>
            <person name="Barry K.W."/>
            <person name="Cichocki N."/>
            <person name="Veneault-Fourrey C."/>
            <person name="LaButti K."/>
            <person name="Lindquist E.A."/>
            <person name="Lipzen A."/>
            <person name="Lundell T."/>
            <person name="Morin E."/>
            <person name="Murat C."/>
            <person name="Sun H."/>
            <person name="Tunlid A."/>
            <person name="Henrissat B."/>
            <person name="Grigoriev I.V."/>
            <person name="Hibbett D.S."/>
            <person name="Martin F."/>
            <person name="Nordberg H.P."/>
            <person name="Cantor M.N."/>
            <person name="Hua S.X."/>
        </authorList>
    </citation>
    <scope>NUCLEOTIDE SEQUENCE [LARGE SCALE GENOMIC DNA]</scope>
    <source>
        <strain evidence="2 3">UH-Slu-Lm8-n1</strain>
    </source>
</reference>
<protein>
    <submittedName>
        <fullName evidence="2">Unplaced genomic scaffold CY34scaffold_12, whole genome shotgun sequence</fullName>
    </submittedName>
</protein>
<reference evidence="3" key="2">
    <citation type="submission" date="2015-01" db="EMBL/GenBank/DDBJ databases">
        <title>Evolutionary Origins and Diversification of the Mycorrhizal Mutualists.</title>
        <authorList>
            <consortium name="DOE Joint Genome Institute"/>
            <consortium name="Mycorrhizal Genomics Consortium"/>
            <person name="Kohler A."/>
            <person name="Kuo A."/>
            <person name="Nagy L.G."/>
            <person name="Floudas D."/>
            <person name="Copeland A."/>
            <person name="Barry K.W."/>
            <person name="Cichocki N."/>
            <person name="Veneault-Fourrey C."/>
            <person name="LaButti K."/>
            <person name="Lindquist E.A."/>
            <person name="Lipzen A."/>
            <person name="Lundell T."/>
            <person name="Morin E."/>
            <person name="Murat C."/>
            <person name="Riley R."/>
            <person name="Ohm R."/>
            <person name="Sun H."/>
            <person name="Tunlid A."/>
            <person name="Henrissat B."/>
            <person name="Grigoriev I.V."/>
            <person name="Hibbett D.S."/>
            <person name="Martin F."/>
        </authorList>
    </citation>
    <scope>NUCLEOTIDE SEQUENCE [LARGE SCALE GENOMIC DNA]</scope>
    <source>
        <strain evidence="3">UH-Slu-Lm8-n1</strain>
    </source>
</reference>
<dbReference type="HOGENOM" id="CLU_491898_0_0_1"/>
<feature type="region of interest" description="Disordered" evidence="1">
    <location>
        <begin position="512"/>
        <end position="534"/>
    </location>
</feature>
<organism evidence="2 3">
    <name type="scientific">Suillus luteus UH-Slu-Lm8-n1</name>
    <dbReference type="NCBI Taxonomy" id="930992"/>
    <lineage>
        <taxon>Eukaryota</taxon>
        <taxon>Fungi</taxon>
        <taxon>Dikarya</taxon>
        <taxon>Basidiomycota</taxon>
        <taxon>Agaricomycotina</taxon>
        <taxon>Agaricomycetes</taxon>
        <taxon>Agaricomycetidae</taxon>
        <taxon>Boletales</taxon>
        <taxon>Suillineae</taxon>
        <taxon>Suillaceae</taxon>
        <taxon>Suillus</taxon>
    </lineage>
</organism>
<evidence type="ECO:0000256" key="1">
    <source>
        <dbReference type="SAM" id="MobiDB-lite"/>
    </source>
</evidence>